<keyword evidence="2" id="KW-0472">Membrane</keyword>
<feature type="transmembrane region" description="Helical" evidence="2">
    <location>
        <begin position="320"/>
        <end position="344"/>
    </location>
</feature>
<sequence length="723" mass="81594">MTDGEQKNRLKDNLKAVFGKFSFRRENRQYIIFRAILLCVATLLVSVNWYMFDRRENYQIGIPSERTYFALTSARYEDRAATLELRQRAASRIIDVMVQDEKIAFEVSRRLELLEKGELKQLFNAPLLSIYNRQSAASQREIVEAALDIGRKVRDESTDREQQTTLIWKYLKETKLSQSERNVAFQMLDVLLNPSLQSDGEMVQKLREDVAAQIPSVIKEIRPGSVLVQKGQVVTPSLAKLLASQGYPDATFPWKHLIFILGAITIWSFWPVWIASGLREKLSMREWIYIAVVLSVVWTLEVVFARFGGYSMAVLGLTGWLCLTLPVSLSFHIIFGGGVISVIIAFGTNPGIVCLGCILAAFSAGIGRILFIDPPNHRITIWRNLFFLGLCLGAASICIHWGLGLYFDYNLALGAVLFSAIWGTIVVALLPLWENVFDVLSPLRLLELSHPSQPLIKRLQMEAPGTYNHVLMVGTLAEAAADKLHMNGLLVKAGAYYHDIGKLKNPQYFVENQRHGKNIHDSLPPTLSGQLLISHVKEGLDIAAQTNLPKSLRRFISEHHGTTSQRYFYEKAKALGENVTEAQFRYPGPRPQSRETALVMLADSVEAAVKARNKPFENNRELSDFINQVIRSKIESNQLNDVDFTMKEMSLITEAFMEVFQATYHSREVKNINEIIKEAKLKGGEHKEIPAGTIETAVVPVADTGETEKKEEDEKDENHDTLR</sequence>
<dbReference type="Pfam" id="PF01966">
    <property type="entry name" value="HD"/>
    <property type="match status" value="1"/>
</dbReference>
<dbReference type="PANTHER" id="PTHR36442">
    <property type="entry name" value="CYCLIC-DI-AMP PHOSPHODIESTERASE PGPH"/>
    <property type="match status" value="1"/>
</dbReference>
<dbReference type="InterPro" id="IPR052722">
    <property type="entry name" value="PgpH_phosphodiesterase"/>
</dbReference>
<feature type="transmembrane region" description="Helical" evidence="2">
    <location>
        <begin position="384"/>
        <end position="403"/>
    </location>
</feature>
<dbReference type="KEGG" id="cpor:BED41_06730"/>
<dbReference type="AlphaFoldDB" id="A0A1B2I4C1"/>
<gene>
    <name evidence="3" type="ORF">BED41_06730</name>
</gene>
<dbReference type="Pfam" id="PF07697">
    <property type="entry name" value="7TMR-HDED"/>
    <property type="match status" value="1"/>
</dbReference>
<evidence type="ECO:0000313" key="4">
    <source>
        <dbReference type="Proteomes" id="UP000093044"/>
    </source>
</evidence>
<dbReference type="GeneID" id="83057543"/>
<dbReference type="InterPro" id="IPR006674">
    <property type="entry name" value="HD_domain"/>
</dbReference>
<dbReference type="InterPro" id="IPR011624">
    <property type="entry name" value="Metal-dep_PHydrolase_7TM_extra"/>
</dbReference>
<dbReference type="NCBIfam" id="TIGR00277">
    <property type="entry name" value="HDIG"/>
    <property type="match status" value="1"/>
</dbReference>
<keyword evidence="2" id="KW-0812">Transmembrane</keyword>
<feature type="compositionally biased region" description="Basic and acidic residues" evidence="1">
    <location>
        <begin position="706"/>
        <end position="723"/>
    </location>
</feature>
<evidence type="ECO:0000256" key="1">
    <source>
        <dbReference type="SAM" id="MobiDB-lite"/>
    </source>
</evidence>
<accession>A0A1B2I4C1</accession>
<dbReference type="OrthoDB" id="9806952at2"/>
<dbReference type="EMBL" id="CP016757">
    <property type="protein sequence ID" value="ANZ44809.1"/>
    <property type="molecule type" value="Genomic_DNA"/>
</dbReference>
<organism evidence="3 4">
    <name type="scientific">Cloacibacillus porcorum</name>
    <dbReference type="NCBI Taxonomy" id="1197717"/>
    <lineage>
        <taxon>Bacteria</taxon>
        <taxon>Thermotogati</taxon>
        <taxon>Synergistota</taxon>
        <taxon>Synergistia</taxon>
        <taxon>Synergistales</taxon>
        <taxon>Synergistaceae</taxon>
        <taxon>Cloacibacillus</taxon>
    </lineage>
</organism>
<dbReference type="InterPro" id="IPR006675">
    <property type="entry name" value="HDIG_dom"/>
</dbReference>
<dbReference type="Gene3D" id="1.10.3210.10">
    <property type="entry name" value="Hypothetical protein af1432"/>
    <property type="match status" value="1"/>
</dbReference>
<reference evidence="3" key="1">
    <citation type="submission" date="2016-08" db="EMBL/GenBank/DDBJ databases">
        <title>Complete genome of Cloacibacillus porcorum.</title>
        <authorList>
            <person name="Looft T."/>
            <person name="Bayles D.O."/>
            <person name="Alt D.P."/>
        </authorList>
    </citation>
    <scope>NUCLEOTIDE SEQUENCE [LARGE SCALE GENOMIC DNA]</scope>
    <source>
        <strain evidence="3">CL-84</strain>
    </source>
</reference>
<name>A0A1B2I4C1_9BACT</name>
<feature type="transmembrane region" description="Helical" evidence="2">
    <location>
        <begin position="409"/>
        <end position="433"/>
    </location>
</feature>
<evidence type="ECO:0000313" key="3">
    <source>
        <dbReference type="EMBL" id="ANZ44809.1"/>
    </source>
</evidence>
<feature type="region of interest" description="Disordered" evidence="1">
    <location>
        <begin position="691"/>
        <end position="723"/>
    </location>
</feature>
<feature type="transmembrane region" description="Helical" evidence="2">
    <location>
        <begin position="257"/>
        <end position="275"/>
    </location>
</feature>
<dbReference type="STRING" id="1197717.BED41_06730"/>
<dbReference type="PANTHER" id="PTHR36442:SF1">
    <property type="entry name" value="CYCLIC-DI-AMP PHOSPHODIESTERASE PGPH"/>
    <property type="match status" value="1"/>
</dbReference>
<evidence type="ECO:0000256" key="2">
    <source>
        <dbReference type="SAM" id="Phobius"/>
    </source>
</evidence>
<feature type="transmembrane region" description="Helical" evidence="2">
    <location>
        <begin position="287"/>
        <end position="308"/>
    </location>
</feature>
<proteinExistence type="predicted"/>
<dbReference type="Proteomes" id="UP000093044">
    <property type="component" value="Chromosome"/>
</dbReference>
<feature type="transmembrane region" description="Helical" evidence="2">
    <location>
        <begin position="31"/>
        <end position="52"/>
    </location>
</feature>
<dbReference type="InterPro" id="IPR003607">
    <property type="entry name" value="HD/PDEase_dom"/>
</dbReference>
<dbReference type="SUPFAM" id="SSF109604">
    <property type="entry name" value="HD-domain/PDEase-like"/>
    <property type="match status" value="1"/>
</dbReference>
<protein>
    <submittedName>
        <fullName evidence="3">Uncharacterized protein</fullName>
    </submittedName>
</protein>
<dbReference type="SMART" id="SM00471">
    <property type="entry name" value="HDc"/>
    <property type="match status" value="1"/>
</dbReference>
<keyword evidence="4" id="KW-1185">Reference proteome</keyword>
<keyword evidence="2" id="KW-1133">Transmembrane helix</keyword>
<dbReference type="RefSeq" id="WP_066744293.1">
    <property type="nucleotide sequence ID" value="NZ_CALCLR010000095.1"/>
</dbReference>
<dbReference type="CDD" id="cd00077">
    <property type="entry name" value="HDc"/>
    <property type="match status" value="1"/>
</dbReference>
<feature type="transmembrane region" description="Helical" evidence="2">
    <location>
        <begin position="350"/>
        <end position="372"/>
    </location>
</feature>